<gene>
    <name evidence="2" type="ORF">BS47DRAFT_1393785</name>
</gene>
<comment type="caution">
    <text evidence="2">The sequence shown here is derived from an EMBL/GenBank/DDBJ whole genome shotgun (WGS) entry which is preliminary data.</text>
</comment>
<keyword evidence="3" id="KW-1185">Reference proteome</keyword>
<organism evidence="2 3">
    <name type="scientific">Hydnum rufescens UP504</name>
    <dbReference type="NCBI Taxonomy" id="1448309"/>
    <lineage>
        <taxon>Eukaryota</taxon>
        <taxon>Fungi</taxon>
        <taxon>Dikarya</taxon>
        <taxon>Basidiomycota</taxon>
        <taxon>Agaricomycotina</taxon>
        <taxon>Agaricomycetes</taxon>
        <taxon>Cantharellales</taxon>
        <taxon>Hydnaceae</taxon>
        <taxon>Hydnum</taxon>
    </lineage>
</organism>
<name>A0A9P6DS60_9AGAM</name>
<proteinExistence type="predicted"/>
<dbReference type="EMBL" id="MU128980">
    <property type="protein sequence ID" value="KAF9512901.1"/>
    <property type="molecule type" value="Genomic_DNA"/>
</dbReference>
<accession>A0A9P6DS60</accession>
<evidence type="ECO:0000313" key="2">
    <source>
        <dbReference type="EMBL" id="KAF9512901.1"/>
    </source>
</evidence>
<reference evidence="2" key="1">
    <citation type="journal article" date="2020" name="Nat. Commun.">
        <title>Large-scale genome sequencing of mycorrhizal fungi provides insights into the early evolution of symbiotic traits.</title>
        <authorList>
            <person name="Miyauchi S."/>
            <person name="Kiss E."/>
            <person name="Kuo A."/>
            <person name="Drula E."/>
            <person name="Kohler A."/>
            <person name="Sanchez-Garcia M."/>
            <person name="Morin E."/>
            <person name="Andreopoulos B."/>
            <person name="Barry K.W."/>
            <person name="Bonito G."/>
            <person name="Buee M."/>
            <person name="Carver A."/>
            <person name="Chen C."/>
            <person name="Cichocki N."/>
            <person name="Clum A."/>
            <person name="Culley D."/>
            <person name="Crous P.W."/>
            <person name="Fauchery L."/>
            <person name="Girlanda M."/>
            <person name="Hayes R.D."/>
            <person name="Keri Z."/>
            <person name="LaButti K."/>
            <person name="Lipzen A."/>
            <person name="Lombard V."/>
            <person name="Magnuson J."/>
            <person name="Maillard F."/>
            <person name="Murat C."/>
            <person name="Nolan M."/>
            <person name="Ohm R.A."/>
            <person name="Pangilinan J."/>
            <person name="Pereira M.F."/>
            <person name="Perotto S."/>
            <person name="Peter M."/>
            <person name="Pfister S."/>
            <person name="Riley R."/>
            <person name="Sitrit Y."/>
            <person name="Stielow J.B."/>
            <person name="Szollosi G."/>
            <person name="Zifcakova L."/>
            <person name="Stursova M."/>
            <person name="Spatafora J.W."/>
            <person name="Tedersoo L."/>
            <person name="Vaario L.M."/>
            <person name="Yamada A."/>
            <person name="Yan M."/>
            <person name="Wang P."/>
            <person name="Xu J."/>
            <person name="Bruns T."/>
            <person name="Baldrian P."/>
            <person name="Vilgalys R."/>
            <person name="Dunand C."/>
            <person name="Henrissat B."/>
            <person name="Grigoriev I.V."/>
            <person name="Hibbett D."/>
            <person name="Nagy L.G."/>
            <person name="Martin F.M."/>
        </authorList>
    </citation>
    <scope>NUCLEOTIDE SEQUENCE</scope>
    <source>
        <strain evidence="2">UP504</strain>
    </source>
</reference>
<evidence type="ECO:0000256" key="1">
    <source>
        <dbReference type="SAM" id="MobiDB-lite"/>
    </source>
</evidence>
<dbReference type="Proteomes" id="UP000886523">
    <property type="component" value="Unassembled WGS sequence"/>
</dbReference>
<dbReference type="AlphaFoldDB" id="A0A9P6DS60"/>
<feature type="region of interest" description="Disordered" evidence="1">
    <location>
        <begin position="1"/>
        <end position="65"/>
    </location>
</feature>
<evidence type="ECO:0000313" key="3">
    <source>
        <dbReference type="Proteomes" id="UP000886523"/>
    </source>
</evidence>
<protein>
    <submittedName>
        <fullName evidence="2">Uncharacterized protein</fullName>
    </submittedName>
</protein>
<sequence length="91" mass="10339">MSKAQQPPNVQYYAPQPPAQAHNTPSQDRKLPYQPRQPPHQPQPQVIYVQQPAPPQPNRSDSGPGCCALLRMLDRSLLLSLHRYMMAPFQL</sequence>